<evidence type="ECO:0000256" key="1">
    <source>
        <dbReference type="ARBA" id="ARBA00023015"/>
    </source>
</evidence>
<dbReference type="RefSeq" id="WP_206641968.1">
    <property type="nucleotide sequence ID" value="NZ_SAUN01000001.1"/>
</dbReference>
<evidence type="ECO:0000256" key="3">
    <source>
        <dbReference type="ARBA" id="ARBA00023163"/>
    </source>
</evidence>
<reference evidence="5 6" key="1">
    <citation type="submission" date="2019-01" db="EMBL/GenBank/DDBJ databases">
        <title>Sequencing the genomes of 1000 actinobacteria strains.</title>
        <authorList>
            <person name="Klenk H.-P."/>
        </authorList>
    </citation>
    <scope>NUCLEOTIDE SEQUENCE [LARGE SCALE GENOMIC DNA]</scope>
    <source>
        <strain evidence="5 6">DSM 43925</strain>
    </source>
</reference>
<dbReference type="GO" id="GO:0003700">
    <property type="term" value="F:DNA-binding transcription factor activity"/>
    <property type="evidence" value="ECO:0007669"/>
    <property type="project" value="InterPro"/>
</dbReference>
<keyword evidence="6" id="KW-1185">Reference proteome</keyword>
<dbReference type="EMBL" id="SAUN01000001">
    <property type="protein sequence ID" value="RVX46702.1"/>
    <property type="molecule type" value="Genomic_DNA"/>
</dbReference>
<feature type="domain" description="HTH marR-type" evidence="4">
    <location>
        <begin position="18"/>
        <end position="119"/>
    </location>
</feature>
<dbReference type="AlphaFoldDB" id="A0A438MLR1"/>
<dbReference type="GO" id="GO:0006950">
    <property type="term" value="P:response to stress"/>
    <property type="evidence" value="ECO:0007669"/>
    <property type="project" value="TreeGrafter"/>
</dbReference>
<accession>A0A438MLR1</accession>
<evidence type="ECO:0000259" key="4">
    <source>
        <dbReference type="SMART" id="SM00347"/>
    </source>
</evidence>
<dbReference type="InterPro" id="IPR000835">
    <property type="entry name" value="HTH_MarR-typ"/>
</dbReference>
<dbReference type="InterPro" id="IPR036390">
    <property type="entry name" value="WH_DNA-bd_sf"/>
</dbReference>
<dbReference type="PANTHER" id="PTHR33164:SF64">
    <property type="entry name" value="TRANSCRIPTIONAL REGULATOR SLYA"/>
    <property type="match status" value="1"/>
</dbReference>
<protein>
    <submittedName>
        <fullName evidence="5">DNA-binding MarR family transcriptional regulator</fullName>
    </submittedName>
</protein>
<dbReference type="PANTHER" id="PTHR33164">
    <property type="entry name" value="TRANSCRIPTIONAL REGULATOR, MARR FAMILY"/>
    <property type="match status" value="1"/>
</dbReference>
<evidence type="ECO:0000313" key="5">
    <source>
        <dbReference type="EMBL" id="RVX46702.1"/>
    </source>
</evidence>
<comment type="caution">
    <text evidence="5">The sequence shown here is derived from an EMBL/GenBank/DDBJ whole genome shotgun (WGS) entry which is preliminary data.</text>
</comment>
<organism evidence="5 6">
    <name type="scientific">Nonomuraea polychroma</name>
    <dbReference type="NCBI Taxonomy" id="46176"/>
    <lineage>
        <taxon>Bacteria</taxon>
        <taxon>Bacillati</taxon>
        <taxon>Actinomycetota</taxon>
        <taxon>Actinomycetes</taxon>
        <taxon>Streptosporangiales</taxon>
        <taxon>Streptosporangiaceae</taxon>
        <taxon>Nonomuraea</taxon>
    </lineage>
</organism>
<dbReference type="Gene3D" id="1.10.10.10">
    <property type="entry name" value="Winged helix-like DNA-binding domain superfamily/Winged helix DNA-binding domain"/>
    <property type="match status" value="1"/>
</dbReference>
<dbReference type="Proteomes" id="UP000284824">
    <property type="component" value="Unassembled WGS sequence"/>
</dbReference>
<dbReference type="InterPro" id="IPR036388">
    <property type="entry name" value="WH-like_DNA-bd_sf"/>
</dbReference>
<keyword evidence="1" id="KW-0805">Transcription regulation</keyword>
<name>A0A438MLR1_9ACTN</name>
<evidence type="ECO:0000256" key="2">
    <source>
        <dbReference type="ARBA" id="ARBA00023125"/>
    </source>
</evidence>
<gene>
    <name evidence="5" type="ORF">EDD27_9600</name>
</gene>
<dbReference type="SUPFAM" id="SSF46785">
    <property type="entry name" value="Winged helix' DNA-binding domain"/>
    <property type="match status" value="1"/>
</dbReference>
<dbReference type="SMART" id="SM00347">
    <property type="entry name" value="HTH_MARR"/>
    <property type="match status" value="1"/>
</dbReference>
<keyword evidence="3" id="KW-0804">Transcription</keyword>
<dbReference type="InterPro" id="IPR039422">
    <property type="entry name" value="MarR/SlyA-like"/>
</dbReference>
<keyword evidence="2 5" id="KW-0238">DNA-binding</keyword>
<evidence type="ECO:0000313" key="6">
    <source>
        <dbReference type="Proteomes" id="UP000284824"/>
    </source>
</evidence>
<dbReference type="GO" id="GO:0003677">
    <property type="term" value="F:DNA binding"/>
    <property type="evidence" value="ECO:0007669"/>
    <property type="project" value="UniProtKB-KW"/>
</dbReference>
<proteinExistence type="predicted"/>
<sequence length="154" mass="17196">MSTLMRHVHEMMDGAIAEIYADLGMPEYRPRFSPVVRTLVAQGPMAIRDLAEIIGVTHSAASQTVIQMRRHGFVTLEKGADARQRIVHLTPKARAALPAIEAEWAATEQAMRELDEELPVPLADMLRAMVEALERRPFRARVEGQMRLDLLGTG</sequence>